<organism evidence="1 2">
    <name type="scientific">Starkeya nomas</name>
    <dbReference type="NCBI Taxonomy" id="2666134"/>
    <lineage>
        <taxon>Bacteria</taxon>
        <taxon>Pseudomonadati</taxon>
        <taxon>Pseudomonadota</taxon>
        <taxon>Alphaproteobacteria</taxon>
        <taxon>Hyphomicrobiales</taxon>
        <taxon>Xanthobacteraceae</taxon>
        <taxon>Starkeya</taxon>
    </lineage>
</organism>
<evidence type="ECO:0000313" key="2">
    <source>
        <dbReference type="Proteomes" id="UP000433050"/>
    </source>
</evidence>
<dbReference type="EMBL" id="CACSAS010000032">
    <property type="protein sequence ID" value="CAA0129490.1"/>
    <property type="molecule type" value="Genomic_DNA"/>
</dbReference>
<gene>
    <name evidence="1" type="ORF">STARVERO_04519</name>
</gene>
<sequence length="293" mass="32245">MTDGVTLATLRGLPPAQAIEELDHAAIVDQMVASYAARWEQLREIDPELPPMDTLQLRSDTTRKAFEEVAFRETLLRARINDAVRSNLLFYTGGTDADHLAIFYDVFRMGGELDEALKSRTILAIAGRSTGGPKERYEAIARAADVRVRHAHAYRVGRDPTVHVAIWSTDNDGMADAALIAKVRAALETPAHGVINDIFNVRAAVFTAVDVTLDVWLLPDAMESILDAIPDAVMSAWSAETSMGFDLLAEWVQARAMIAGVRRARMTSAEVYAQDYEAVTIRSVTPVMRGRAF</sequence>
<evidence type="ECO:0000313" key="1">
    <source>
        <dbReference type="EMBL" id="CAA0129490.1"/>
    </source>
</evidence>
<accession>A0A5S9R4F2</accession>
<protein>
    <submittedName>
        <fullName evidence="1">Uncharacterized protein</fullName>
    </submittedName>
</protein>
<dbReference type="AlphaFoldDB" id="A0A5S9R4F2"/>
<reference evidence="1 2" key="1">
    <citation type="submission" date="2019-12" db="EMBL/GenBank/DDBJ databases">
        <authorList>
            <person name="Reyes-Prieto M."/>
        </authorList>
    </citation>
    <scope>NUCLEOTIDE SEQUENCE [LARGE SCALE GENOMIC DNA]</scope>
    <source>
        <strain evidence="1">HF14-78462</strain>
    </source>
</reference>
<name>A0A5S9R4F2_9HYPH</name>
<dbReference type="Proteomes" id="UP000433050">
    <property type="component" value="Unassembled WGS sequence"/>
</dbReference>
<keyword evidence="2" id="KW-1185">Reference proteome</keyword>
<proteinExistence type="predicted"/>
<dbReference type="RefSeq" id="WP_159602368.1">
    <property type="nucleotide sequence ID" value="NZ_CACSAS010000032.1"/>
</dbReference>